<dbReference type="Pfam" id="PF01432">
    <property type="entry name" value="Peptidase_M3"/>
    <property type="match status" value="1"/>
</dbReference>
<evidence type="ECO:0000256" key="7">
    <source>
        <dbReference type="RuleBase" id="RU003435"/>
    </source>
</evidence>
<accession>A0ABZ0IC29</accession>
<keyword evidence="2 7" id="KW-0645">Protease</keyword>
<dbReference type="RefSeq" id="WP_407327777.1">
    <property type="nucleotide sequence ID" value="NZ_CP136865.1"/>
</dbReference>
<reference evidence="9 10" key="1">
    <citation type="submission" date="2023-10" db="EMBL/GenBank/DDBJ databases">
        <title>Two novel species belonging to the OM43/NOR5 clade.</title>
        <authorList>
            <person name="Park M."/>
        </authorList>
    </citation>
    <scope>NUCLEOTIDE SEQUENCE [LARGE SCALE GENOMIC DNA]</scope>
    <source>
        <strain evidence="9 10">IMCC45268</strain>
    </source>
</reference>
<dbReference type="SUPFAM" id="SSF55486">
    <property type="entry name" value="Metalloproteases ('zincins'), catalytic domain"/>
    <property type="match status" value="1"/>
</dbReference>
<dbReference type="EMBL" id="CP136865">
    <property type="protein sequence ID" value="WOJ97089.1"/>
    <property type="molecule type" value="Genomic_DNA"/>
</dbReference>
<keyword evidence="5 7" id="KW-0862">Zinc</keyword>
<protein>
    <submittedName>
        <fullName evidence="9">M3 family metallopeptidase</fullName>
        <ecNumber evidence="9">3.4.24.-</ecNumber>
    </submittedName>
</protein>
<sequence length="668" mass="75641">MSNPFFEPLADNGIPNFPAIRFEHYREAFDQGFAEQLAEIDDIVGNPEAATFENTLELLEESGALLRRVEDVFWNLTSSDTDAKLQALECDVAPECSAHRSSIYARPELFARVQAVYESAESLSAEQKQLLEETRRTFVRAGAELGDEERRRVSAITEKLAVLCTQFGQNVLKDSNDYALTLTSESDLAGLPEYVREMGRDEALNRGEEQGYVFTLSRSSITPFLQYAENRLLREEIYSAYRSCGTRSVDNRPLIQEIVALRQERAQLLGFGTHADFMLDDRMARTTVAVRELLDQVWQPCLQQVSREADALAVCASSEAEEALAPWDWWYYTEKLRRQRFDLDPDELKQYFKLENVRDGVFAVANKLYGLVFTERPDLPVYHPEVVTYEVSESNGTLVGHFLFDFYSRPSKRSGAWMSEFRAQGHNGSRVTPVIVNCCNFPKSTPCLLGVDEVRTLFHEFGHGLHGLLSNVRYSSLGGTNVKQDFVELPSQIMEHWAMEPEVLTSYALHVDTGEPIPNALISKLKDSEHFNQGFATTEYLAACYLDLAWHSAADASEYDVDEFEATAMAAIAKSALIDPRYKSTYFQHIFSDDSYSAGYYVYIWAEVLDADGYEAFKENGLFDQATASAFRGNVLERGGTVDPMTLYRNFRGRDPKVEPLLRNRGLL</sequence>
<evidence type="ECO:0000256" key="6">
    <source>
        <dbReference type="ARBA" id="ARBA00023049"/>
    </source>
</evidence>
<keyword evidence="6 7" id="KW-0482">Metalloprotease</keyword>
<keyword evidence="3 7" id="KW-0479">Metal-binding</keyword>
<evidence type="ECO:0000256" key="2">
    <source>
        <dbReference type="ARBA" id="ARBA00022670"/>
    </source>
</evidence>
<evidence type="ECO:0000256" key="3">
    <source>
        <dbReference type="ARBA" id="ARBA00022723"/>
    </source>
</evidence>
<dbReference type="InterPro" id="IPR001567">
    <property type="entry name" value="Pept_M3A_M3B_dom"/>
</dbReference>
<evidence type="ECO:0000313" key="10">
    <source>
        <dbReference type="Proteomes" id="UP001626549"/>
    </source>
</evidence>
<dbReference type="GO" id="GO:0016787">
    <property type="term" value="F:hydrolase activity"/>
    <property type="evidence" value="ECO:0007669"/>
    <property type="project" value="UniProtKB-KW"/>
</dbReference>
<dbReference type="Gene3D" id="1.10.1370.40">
    <property type="match status" value="1"/>
</dbReference>
<dbReference type="PANTHER" id="PTHR43660:SF1">
    <property type="entry name" value="DIPEPTIDYL CARBOXYPEPTIDASE"/>
    <property type="match status" value="1"/>
</dbReference>
<evidence type="ECO:0000256" key="1">
    <source>
        <dbReference type="ARBA" id="ARBA00006040"/>
    </source>
</evidence>
<evidence type="ECO:0000256" key="5">
    <source>
        <dbReference type="ARBA" id="ARBA00022833"/>
    </source>
</evidence>
<proteinExistence type="inferred from homology"/>
<dbReference type="InterPro" id="IPR024077">
    <property type="entry name" value="Neurolysin/TOP_dom2"/>
</dbReference>
<dbReference type="InterPro" id="IPR045090">
    <property type="entry name" value="Pept_M3A_M3B"/>
</dbReference>
<feature type="domain" description="Peptidase M3A/M3B catalytic" evidence="8">
    <location>
        <begin position="224"/>
        <end position="666"/>
    </location>
</feature>
<dbReference type="EC" id="3.4.24.-" evidence="9"/>
<dbReference type="CDD" id="cd06456">
    <property type="entry name" value="M3A_DCP"/>
    <property type="match status" value="1"/>
</dbReference>
<gene>
    <name evidence="9" type="ORF">R0137_00610</name>
</gene>
<dbReference type="PANTHER" id="PTHR43660">
    <property type="entry name" value="DIPEPTIDYL CARBOXYPEPTIDASE"/>
    <property type="match status" value="1"/>
</dbReference>
<comment type="similarity">
    <text evidence="1 7">Belongs to the peptidase M3 family.</text>
</comment>
<keyword evidence="4 7" id="KW-0378">Hydrolase</keyword>
<keyword evidence="10" id="KW-1185">Reference proteome</keyword>
<dbReference type="InterPro" id="IPR024079">
    <property type="entry name" value="MetalloPept_cat_dom_sf"/>
</dbReference>
<comment type="cofactor">
    <cofactor evidence="7">
        <name>Zn(2+)</name>
        <dbReference type="ChEBI" id="CHEBI:29105"/>
    </cofactor>
    <text evidence="7">Binds 1 zinc ion.</text>
</comment>
<evidence type="ECO:0000256" key="4">
    <source>
        <dbReference type="ARBA" id="ARBA00022801"/>
    </source>
</evidence>
<dbReference type="Gene3D" id="1.10.1370.10">
    <property type="entry name" value="Neurolysin, domain 3"/>
    <property type="match status" value="1"/>
</dbReference>
<dbReference type="InterPro" id="IPR034005">
    <property type="entry name" value="M3A_DCP"/>
</dbReference>
<dbReference type="Gene3D" id="3.40.390.10">
    <property type="entry name" value="Collagenase (Catalytic Domain)"/>
    <property type="match status" value="1"/>
</dbReference>
<evidence type="ECO:0000313" key="9">
    <source>
        <dbReference type="EMBL" id="WOJ97089.1"/>
    </source>
</evidence>
<name>A0ABZ0IC29_9GAMM</name>
<dbReference type="Proteomes" id="UP001626549">
    <property type="component" value="Chromosome"/>
</dbReference>
<evidence type="ECO:0000259" key="8">
    <source>
        <dbReference type="Pfam" id="PF01432"/>
    </source>
</evidence>
<organism evidence="9 10">
    <name type="scientific">Congregibacter brevis</name>
    <dbReference type="NCBI Taxonomy" id="3081201"/>
    <lineage>
        <taxon>Bacteria</taxon>
        <taxon>Pseudomonadati</taxon>
        <taxon>Pseudomonadota</taxon>
        <taxon>Gammaproteobacteria</taxon>
        <taxon>Cellvibrionales</taxon>
        <taxon>Halieaceae</taxon>
        <taxon>Congregibacter</taxon>
    </lineage>
</organism>